<dbReference type="STRING" id="30732.ENSOMEP00000032767"/>
<dbReference type="OMA" id="ANHGRWY"/>
<dbReference type="AlphaFoldDB" id="A0A3B3DRJ3"/>
<evidence type="ECO:0000256" key="2">
    <source>
        <dbReference type="ARBA" id="ARBA00022741"/>
    </source>
</evidence>
<reference evidence="5" key="1">
    <citation type="submission" date="2025-08" db="UniProtKB">
        <authorList>
            <consortium name="Ensembl"/>
        </authorList>
    </citation>
    <scope>IDENTIFICATION</scope>
</reference>
<dbReference type="PROSITE" id="PS51720">
    <property type="entry name" value="G_AIG1"/>
    <property type="match status" value="1"/>
</dbReference>
<evidence type="ECO:0000256" key="1">
    <source>
        <dbReference type="ARBA" id="ARBA00008535"/>
    </source>
</evidence>
<keyword evidence="2" id="KW-0547">Nucleotide-binding</keyword>
<dbReference type="FunFam" id="3.40.50.300:FF:000366">
    <property type="entry name" value="GTPase, IMAP family member 2"/>
    <property type="match status" value="1"/>
</dbReference>
<dbReference type="Proteomes" id="UP000261560">
    <property type="component" value="Unplaced"/>
</dbReference>
<dbReference type="PaxDb" id="30732-ENSOMEP00000032767"/>
<sequence>MSNIQKFDFHRERIVLLGKTGSGKSSLANTILGEEVFKINHLPNTESTKTFVQTKRVHGRSLTLVDTCSVFDTSMSDTTLREDLVRCITECAPGPHAFLIVLKVEKFTEQEEAVFKEICRHFSEDALKFTAVVFTHGDQLLEDMTIQKFVSTNTELRALVEKCGGRCHVVDNKYWKEGRECYRSNQFQVEELLKTTDRITEANHGRWYTNEMLKKAERQMKEEEHKLRQSSTNMSPEEITITAKNNAYGKLLNKFVGAATGLILGALLGAASEVEISNLKTKPKEEYMSAAWTGGQQGACVGWEASEEAKSPTEAFHKAKDAVCKNSQLSFLKF</sequence>
<organism evidence="5 6">
    <name type="scientific">Oryzias melastigma</name>
    <name type="common">Marine medaka</name>
    <dbReference type="NCBI Taxonomy" id="30732"/>
    <lineage>
        <taxon>Eukaryota</taxon>
        <taxon>Metazoa</taxon>
        <taxon>Chordata</taxon>
        <taxon>Craniata</taxon>
        <taxon>Vertebrata</taxon>
        <taxon>Euteleostomi</taxon>
        <taxon>Actinopterygii</taxon>
        <taxon>Neopterygii</taxon>
        <taxon>Teleostei</taxon>
        <taxon>Neoteleostei</taxon>
        <taxon>Acanthomorphata</taxon>
        <taxon>Ovalentaria</taxon>
        <taxon>Atherinomorphae</taxon>
        <taxon>Beloniformes</taxon>
        <taxon>Adrianichthyidae</taxon>
        <taxon>Oryziinae</taxon>
        <taxon>Oryzias</taxon>
    </lineage>
</organism>
<dbReference type="Pfam" id="PF04548">
    <property type="entry name" value="AIG1"/>
    <property type="match status" value="1"/>
</dbReference>
<proteinExistence type="inferred from homology"/>
<evidence type="ECO:0000256" key="3">
    <source>
        <dbReference type="ARBA" id="ARBA00023134"/>
    </source>
</evidence>
<evidence type="ECO:0000313" key="6">
    <source>
        <dbReference type="Proteomes" id="UP000261560"/>
    </source>
</evidence>
<dbReference type="Ensembl" id="ENSOMET00000025257.1">
    <property type="protein sequence ID" value="ENSOMEP00000032767.1"/>
    <property type="gene ID" value="ENSOMEG00000018371.1"/>
</dbReference>
<dbReference type="InterPro" id="IPR027417">
    <property type="entry name" value="P-loop_NTPase"/>
</dbReference>
<dbReference type="PANTHER" id="PTHR10903:SF62">
    <property type="entry name" value="GTPASE IMAP FAMILY MEMBER 4-LIKE-RELATED"/>
    <property type="match status" value="1"/>
</dbReference>
<dbReference type="Gene3D" id="3.40.50.300">
    <property type="entry name" value="P-loop containing nucleotide triphosphate hydrolases"/>
    <property type="match status" value="1"/>
</dbReference>
<dbReference type="PANTHER" id="PTHR10903">
    <property type="entry name" value="GTPASE, IMAP FAMILY MEMBER-RELATED"/>
    <property type="match status" value="1"/>
</dbReference>
<comment type="similarity">
    <text evidence="1">Belongs to the TRAFAC class TrmE-Era-EngA-EngB-Septin-like GTPase superfamily. AIG1/Toc34/Toc159-like paraseptin GTPase family. IAN subfamily.</text>
</comment>
<protein>
    <recommendedName>
        <fullName evidence="4">AIG1-type G domain-containing protein</fullName>
    </recommendedName>
</protein>
<keyword evidence="3" id="KW-0342">GTP-binding</keyword>
<dbReference type="InterPro" id="IPR006703">
    <property type="entry name" value="G_AIG1"/>
</dbReference>
<reference evidence="5" key="2">
    <citation type="submission" date="2025-09" db="UniProtKB">
        <authorList>
            <consortium name="Ensembl"/>
        </authorList>
    </citation>
    <scope>IDENTIFICATION</scope>
</reference>
<evidence type="ECO:0000259" key="4">
    <source>
        <dbReference type="PROSITE" id="PS51720"/>
    </source>
</evidence>
<dbReference type="GO" id="GO:0005525">
    <property type="term" value="F:GTP binding"/>
    <property type="evidence" value="ECO:0007669"/>
    <property type="project" value="UniProtKB-KW"/>
</dbReference>
<keyword evidence="6" id="KW-1185">Reference proteome</keyword>
<name>A0A3B3DRJ3_ORYME</name>
<dbReference type="GeneTree" id="ENSGT01150000286992"/>
<evidence type="ECO:0000313" key="5">
    <source>
        <dbReference type="Ensembl" id="ENSOMEP00000032767.1"/>
    </source>
</evidence>
<dbReference type="SUPFAM" id="SSF52540">
    <property type="entry name" value="P-loop containing nucleoside triphosphate hydrolases"/>
    <property type="match status" value="1"/>
</dbReference>
<feature type="domain" description="AIG1-type G" evidence="4">
    <location>
        <begin position="9"/>
        <end position="217"/>
    </location>
</feature>
<dbReference type="InterPro" id="IPR045058">
    <property type="entry name" value="GIMA/IAN/Toc"/>
</dbReference>
<accession>A0A3B3DRJ3</accession>